<dbReference type="SMART" id="SM00360">
    <property type="entry name" value="RRM"/>
    <property type="match status" value="1"/>
</dbReference>
<evidence type="ECO:0000256" key="1">
    <source>
        <dbReference type="ARBA" id="ARBA00022884"/>
    </source>
</evidence>
<name>A0A7J7IWB3_BUGNE</name>
<protein>
    <recommendedName>
        <fullName evidence="3">RRM domain-containing protein</fullName>
    </recommendedName>
</protein>
<dbReference type="PANTHER" id="PTHR11176:SF57">
    <property type="entry name" value="PROTEIN BOULE"/>
    <property type="match status" value="1"/>
</dbReference>
<dbReference type="Gene3D" id="3.30.70.330">
    <property type="match status" value="1"/>
</dbReference>
<organism evidence="4 5">
    <name type="scientific">Bugula neritina</name>
    <name type="common">Brown bryozoan</name>
    <name type="synonym">Sertularia neritina</name>
    <dbReference type="NCBI Taxonomy" id="10212"/>
    <lineage>
        <taxon>Eukaryota</taxon>
        <taxon>Metazoa</taxon>
        <taxon>Spiralia</taxon>
        <taxon>Lophotrochozoa</taxon>
        <taxon>Bryozoa</taxon>
        <taxon>Gymnolaemata</taxon>
        <taxon>Cheilostomatida</taxon>
        <taxon>Flustrina</taxon>
        <taxon>Buguloidea</taxon>
        <taxon>Bugulidae</taxon>
        <taxon>Bugula</taxon>
    </lineage>
</organism>
<gene>
    <name evidence="4" type="ORF">EB796_023986</name>
</gene>
<dbReference type="EMBL" id="VXIV02003366">
    <property type="protein sequence ID" value="KAF6017704.1"/>
    <property type="molecule type" value="Genomic_DNA"/>
</dbReference>
<evidence type="ECO:0000259" key="3">
    <source>
        <dbReference type="PROSITE" id="PS50102"/>
    </source>
</evidence>
<dbReference type="PANTHER" id="PTHR11176">
    <property type="entry name" value="BOULE-RELATED"/>
    <property type="match status" value="1"/>
</dbReference>
<feature type="domain" description="RRM" evidence="3">
    <location>
        <begin position="14"/>
        <end position="91"/>
    </location>
</feature>
<dbReference type="AlphaFoldDB" id="A0A7J7IWB3"/>
<keyword evidence="5" id="KW-1185">Reference proteome</keyword>
<proteinExistence type="predicted"/>
<dbReference type="Pfam" id="PF00076">
    <property type="entry name" value="RRM_1"/>
    <property type="match status" value="1"/>
</dbReference>
<keyword evidence="1 2" id="KW-0694">RNA-binding</keyword>
<dbReference type="SUPFAM" id="SSF54928">
    <property type="entry name" value="RNA-binding domain, RBD"/>
    <property type="match status" value="1"/>
</dbReference>
<dbReference type="Proteomes" id="UP000593567">
    <property type="component" value="Unassembled WGS sequence"/>
</dbReference>
<dbReference type="OrthoDB" id="4207594at2759"/>
<evidence type="ECO:0000313" key="5">
    <source>
        <dbReference type="Proteomes" id="UP000593567"/>
    </source>
</evidence>
<comment type="caution">
    <text evidence="4">The sequence shown here is derived from an EMBL/GenBank/DDBJ whole genome shotgun (WGS) entry which is preliminary data.</text>
</comment>
<dbReference type="InterPro" id="IPR000504">
    <property type="entry name" value="RRM_dom"/>
</dbReference>
<dbReference type="InterPro" id="IPR012677">
    <property type="entry name" value="Nucleotide-bd_a/b_plait_sf"/>
</dbReference>
<dbReference type="GO" id="GO:0003723">
    <property type="term" value="F:RNA binding"/>
    <property type="evidence" value="ECO:0007669"/>
    <property type="project" value="UniProtKB-UniRule"/>
</dbReference>
<sequence length="206" mass="22098">MAGPGITNRDTTYTKLFVGGLPYHTTDQTLKEHFDQYGKIEEAVVITDRTTNKSKGYGFVTMFDPNDAQAAIKDPNPVIDGRKANVNLAYLGAKARTPTTVPTTSAMPTTPFSVPPYGQGLGTQPPYYIPGIAGVVPFPQLPILPTPQQISPTGQFNMADYAFPYGVDFSQAPAVTGAYTVPPYFISPAGHPLGMAYPIPAEARLQ</sequence>
<dbReference type="InterPro" id="IPR035979">
    <property type="entry name" value="RBD_domain_sf"/>
</dbReference>
<evidence type="ECO:0000256" key="2">
    <source>
        <dbReference type="PROSITE-ProRule" id="PRU00176"/>
    </source>
</evidence>
<dbReference type="CDD" id="cd12384">
    <property type="entry name" value="RRM_RBM24_RBM38_like"/>
    <property type="match status" value="1"/>
</dbReference>
<accession>A0A7J7IWB3</accession>
<reference evidence="4" key="1">
    <citation type="submission" date="2020-06" db="EMBL/GenBank/DDBJ databases">
        <title>Draft genome of Bugula neritina, a colonial animal packing powerful symbionts and potential medicines.</title>
        <authorList>
            <person name="Rayko M."/>
        </authorList>
    </citation>
    <scope>NUCLEOTIDE SEQUENCE [LARGE SCALE GENOMIC DNA]</scope>
    <source>
        <strain evidence="4">Kwan_BN1</strain>
    </source>
</reference>
<dbReference type="PROSITE" id="PS50102">
    <property type="entry name" value="RRM"/>
    <property type="match status" value="1"/>
</dbReference>
<evidence type="ECO:0000313" key="4">
    <source>
        <dbReference type="EMBL" id="KAF6017704.1"/>
    </source>
</evidence>